<evidence type="ECO:0000313" key="2">
    <source>
        <dbReference type="EMBL" id="CAI4217026.1"/>
    </source>
</evidence>
<reference evidence="2" key="1">
    <citation type="submission" date="2022-11" db="EMBL/GenBank/DDBJ databases">
        <authorList>
            <person name="Scott C."/>
            <person name="Bruce N."/>
        </authorList>
    </citation>
    <scope>NUCLEOTIDE SEQUENCE</scope>
</reference>
<dbReference type="Proteomes" id="UP000838763">
    <property type="component" value="Unassembled WGS sequence"/>
</dbReference>
<organism evidence="2 3">
    <name type="scientific">Parascedosporium putredinis</name>
    <dbReference type="NCBI Taxonomy" id="1442378"/>
    <lineage>
        <taxon>Eukaryota</taxon>
        <taxon>Fungi</taxon>
        <taxon>Dikarya</taxon>
        <taxon>Ascomycota</taxon>
        <taxon>Pezizomycotina</taxon>
        <taxon>Sordariomycetes</taxon>
        <taxon>Hypocreomycetidae</taxon>
        <taxon>Microascales</taxon>
        <taxon>Microascaceae</taxon>
        <taxon>Parascedosporium</taxon>
    </lineage>
</organism>
<feature type="compositionally biased region" description="Basic and acidic residues" evidence="1">
    <location>
        <begin position="18"/>
        <end position="30"/>
    </location>
</feature>
<name>A0A9P1H6W8_9PEZI</name>
<proteinExistence type="predicted"/>
<keyword evidence="3" id="KW-1185">Reference proteome</keyword>
<feature type="region of interest" description="Disordered" evidence="1">
    <location>
        <begin position="1"/>
        <end position="39"/>
    </location>
</feature>
<evidence type="ECO:0000256" key="1">
    <source>
        <dbReference type="SAM" id="MobiDB-lite"/>
    </source>
</evidence>
<dbReference type="EMBL" id="CALLCH030000015">
    <property type="protein sequence ID" value="CAI4217026.1"/>
    <property type="molecule type" value="Genomic_DNA"/>
</dbReference>
<dbReference type="AlphaFoldDB" id="A0A9P1H6W8"/>
<gene>
    <name evidence="2" type="ORF">PPNO1_LOCUS6669</name>
</gene>
<accession>A0A9P1H6W8</accession>
<protein>
    <submittedName>
        <fullName evidence="2">Uncharacterized protein</fullName>
    </submittedName>
</protein>
<comment type="caution">
    <text evidence="2">The sequence shown here is derived from an EMBL/GenBank/DDBJ whole genome shotgun (WGS) entry which is preliminary data.</text>
</comment>
<evidence type="ECO:0000313" key="3">
    <source>
        <dbReference type="Proteomes" id="UP000838763"/>
    </source>
</evidence>
<sequence length="210" mass="22833">MSSRKNHDQSATGRRKGDKYLVCKESRPRDPPQLLDRNLPTTRRLTSATLIQSRLKLDSNMPMGAEMDTAMALNVADPTSGFPLHLTQRIELSSQHDDFFPGDAAAMLTPSAPHSAAIFPSTTTVTDGQTAAAPDVGGPHNPTSGGEYASARAIAKMFKRSRERNNWVEYCIQQNTAGLRSHRGLDGSPSMEADPCCHFLGNIDEAFPAH</sequence>